<gene>
    <name evidence="20" type="primary">DIS3</name>
</gene>
<dbReference type="Gene3D" id="3.40.50.1010">
    <property type="entry name" value="5'-nuclease"/>
    <property type="match status" value="1"/>
</dbReference>
<keyword evidence="5" id="KW-0963">Cytoplasm</keyword>
<dbReference type="Gene3D" id="2.40.50.700">
    <property type="match status" value="1"/>
</dbReference>
<dbReference type="PANTHER" id="PTHR23355:SF35">
    <property type="entry name" value="EXOSOME COMPLEX EXONUCLEASE RRP44"/>
    <property type="match status" value="1"/>
</dbReference>
<dbReference type="InterPro" id="IPR001900">
    <property type="entry name" value="RNase_II/R"/>
</dbReference>
<dbReference type="FunFam" id="2.40.50.700:FF:000001">
    <property type="entry name" value="Exosome complex exonuclease exoribonuclease (Rrp44)"/>
    <property type="match status" value="1"/>
</dbReference>
<dbReference type="SMART" id="SM00670">
    <property type="entry name" value="PINc"/>
    <property type="match status" value="1"/>
</dbReference>
<dbReference type="SUPFAM" id="SSF88723">
    <property type="entry name" value="PIN domain-like"/>
    <property type="match status" value="1"/>
</dbReference>
<dbReference type="FunFam" id="3.40.50.1010:FF:000010">
    <property type="entry name" value="Exosome complex exonuclease DIS3"/>
    <property type="match status" value="1"/>
</dbReference>
<reference evidence="20" key="2">
    <citation type="submission" date="2025-09" db="UniProtKB">
        <authorList>
            <consortium name="Ensembl"/>
        </authorList>
    </citation>
    <scope>IDENTIFICATION</scope>
</reference>
<dbReference type="GO" id="GO:0071031">
    <property type="term" value="P:nuclear mRNA surveillance of mRNA 3'-end processing"/>
    <property type="evidence" value="ECO:0007669"/>
    <property type="project" value="TreeGrafter"/>
</dbReference>
<keyword evidence="9" id="KW-0378">Hydrolase</keyword>
<dbReference type="SUPFAM" id="SSF50249">
    <property type="entry name" value="Nucleic acid-binding proteins"/>
    <property type="match status" value="3"/>
</dbReference>
<protein>
    <recommendedName>
        <fullName evidence="14">Protein DIS3 homolog</fullName>
    </recommendedName>
    <alternativeName>
        <fullName evidence="15">Ribosomal RNA-processing protein 44</fullName>
    </alternativeName>
</protein>
<dbReference type="GO" id="GO:0003723">
    <property type="term" value="F:RNA binding"/>
    <property type="evidence" value="ECO:0007669"/>
    <property type="project" value="UniProtKB-KW"/>
</dbReference>
<dbReference type="GO" id="GO:0006364">
    <property type="term" value="P:rRNA processing"/>
    <property type="evidence" value="ECO:0007669"/>
    <property type="project" value="UniProtKB-KW"/>
</dbReference>
<dbReference type="Pfam" id="PF00773">
    <property type="entry name" value="RNB"/>
    <property type="match status" value="1"/>
</dbReference>
<keyword evidence="7" id="KW-0540">Nuclease</keyword>
<keyword evidence="8" id="KW-0255">Endonuclease</keyword>
<comment type="similarity">
    <text evidence="4 16">Belongs to the RNR ribonuclease family.</text>
</comment>
<dbReference type="AlphaFoldDB" id="A0A8C0J9T6"/>
<evidence type="ECO:0000256" key="4">
    <source>
        <dbReference type="ARBA" id="ARBA00005785"/>
    </source>
</evidence>
<evidence type="ECO:0000256" key="12">
    <source>
        <dbReference type="ARBA" id="ARBA00022884"/>
    </source>
</evidence>
<evidence type="ECO:0000256" key="11">
    <source>
        <dbReference type="ARBA" id="ARBA00022839"/>
    </source>
</evidence>
<dbReference type="InterPro" id="IPR029060">
    <property type="entry name" value="PIN-like_dom_sf"/>
</dbReference>
<dbReference type="InterPro" id="IPR022966">
    <property type="entry name" value="RNase_II/R_CS"/>
</dbReference>
<name>A0A8C0J9T6_CHEAB</name>
<dbReference type="PROSITE" id="PS01175">
    <property type="entry name" value="RIBONUCLEASE_II"/>
    <property type="match status" value="1"/>
</dbReference>
<sequence length="903" mass="102737">MLTSRTFLKRTRAGAVMKVVREHYLREDIACGAAACEQCGQQPGEHRLEAQPSGAASSLCSAPHYLLPDTNVLLHQIDILEDPVITNVIVLQTVLQEVRKRSAPVYKRIRDVIANPEKHFYSFTNEHHRETYIEQEQGETSNDRNDKAIRVATKWYDEHLKKINNEEAIQVILLTNDRNNKEKAVQEGLVAYTCEEYIKSLIANPDLVDRLACVSDEGIIIQGLKNLNRAVHEDLVAVELLAKDQWVAPSSVVLQDEGQNEDDDENEEEKENTLKSSINKNMLRPSGRVVGIIKRNWRPFCGMLSKSQIKEARRHLFTPADRRIPRIRIETRQASTLEGQRIIVAIDGWPRNSRYPNGHFVKNLGSAGDKETETEVLLLEHDVPHQPFSQAVLSFLPKMPWSITEEDMKFREDLRYLCVCSVDPPGCTDIDDALHCRELENGNLEVGVHIADVSHFIRPGNALDQESAKRGTTVYLCEKRIDMVPELLSSNLCSLRSNVDRFAFSCIWEMNHNAEILKTRFTKSVINSKASLTYAEAQMRIDSANMKDDITTSLRGLNRLAKILKKRRIDNGALTLSSPEVRFHMDSETHDPIDLQTKELKETNSMVEEFMLLANISVAKKIHEEFSEYALLRKHPAPPPSNYDILVKAAKSKNLEIKTDSAKALADTLDKAESPEFPYLNTLLRILATRCMMQAVYFCSGMDNDFHHYGLASPIYTHFTSPIRRYADIIVHRLLAVAINADSTYPELTDKHKLADLCKNLNYRHKMAQYAQRASVAFHTQLFFKNTGVVNEEAYILFVRKNAIVVLIPKYGLEGTVFFEEKDKPKPNLSYNDEVPSLTVENTTFHTFDKVKVNIMLDASNIQHQKIRMALVEPKILGSDIPNQTTELSTNSEPEKKKKKLKK</sequence>
<evidence type="ECO:0000256" key="7">
    <source>
        <dbReference type="ARBA" id="ARBA00022722"/>
    </source>
</evidence>
<dbReference type="GO" id="GO:0000177">
    <property type="term" value="C:cytoplasmic exosome (RNase complex)"/>
    <property type="evidence" value="ECO:0007669"/>
    <property type="project" value="TreeGrafter"/>
</dbReference>
<evidence type="ECO:0000256" key="6">
    <source>
        <dbReference type="ARBA" id="ARBA00022552"/>
    </source>
</evidence>
<evidence type="ECO:0000313" key="21">
    <source>
        <dbReference type="Proteomes" id="UP000694404"/>
    </source>
</evidence>
<dbReference type="InterPro" id="IPR012340">
    <property type="entry name" value="NA-bd_OB-fold"/>
</dbReference>
<feature type="compositionally biased region" description="Polar residues" evidence="17">
    <location>
        <begin position="882"/>
        <end position="892"/>
    </location>
</feature>
<dbReference type="InterPro" id="IPR050180">
    <property type="entry name" value="RNR_Ribonuclease"/>
</dbReference>
<feature type="domain" description="RNB" evidence="19">
    <location>
        <begin position="411"/>
        <end position="741"/>
    </location>
</feature>
<dbReference type="GO" id="GO:0004519">
    <property type="term" value="F:endonuclease activity"/>
    <property type="evidence" value="ECO:0007669"/>
    <property type="project" value="UniProtKB-KW"/>
</dbReference>
<dbReference type="PANTHER" id="PTHR23355">
    <property type="entry name" value="RIBONUCLEASE"/>
    <property type="match status" value="1"/>
</dbReference>
<feature type="region of interest" description="Disordered" evidence="17">
    <location>
        <begin position="255"/>
        <end position="278"/>
    </location>
</feature>
<organism evidence="20 21">
    <name type="scientific">Chelonoidis abingdonii</name>
    <name type="common">Abingdon island giant tortoise</name>
    <name type="synonym">Testudo abingdonii</name>
    <dbReference type="NCBI Taxonomy" id="106734"/>
    <lineage>
        <taxon>Eukaryota</taxon>
        <taxon>Metazoa</taxon>
        <taxon>Chordata</taxon>
        <taxon>Craniata</taxon>
        <taxon>Vertebrata</taxon>
        <taxon>Euteleostomi</taxon>
        <taxon>Archelosauria</taxon>
        <taxon>Testudinata</taxon>
        <taxon>Testudines</taxon>
        <taxon>Cryptodira</taxon>
        <taxon>Durocryptodira</taxon>
        <taxon>Testudinoidea</taxon>
        <taxon>Testudinidae</taxon>
        <taxon>Chelonoidis</taxon>
    </lineage>
</organism>
<dbReference type="GO" id="GO:0000175">
    <property type="term" value="F:3'-5'-RNA exonuclease activity"/>
    <property type="evidence" value="ECO:0007669"/>
    <property type="project" value="UniProtKB-ARBA"/>
</dbReference>
<evidence type="ECO:0000259" key="18">
    <source>
        <dbReference type="SMART" id="SM00670"/>
    </source>
</evidence>
<evidence type="ECO:0000256" key="1">
    <source>
        <dbReference type="ARBA" id="ARBA00001946"/>
    </source>
</evidence>
<dbReference type="Ensembl" id="ENSCABT00000031682.1">
    <property type="protein sequence ID" value="ENSCABP00000028910.1"/>
    <property type="gene ID" value="ENSCABG00000021225.1"/>
</dbReference>
<evidence type="ECO:0000256" key="15">
    <source>
        <dbReference type="ARBA" id="ARBA00077930"/>
    </source>
</evidence>
<evidence type="ECO:0000256" key="5">
    <source>
        <dbReference type="ARBA" id="ARBA00022490"/>
    </source>
</evidence>
<evidence type="ECO:0000256" key="13">
    <source>
        <dbReference type="ARBA" id="ARBA00023242"/>
    </source>
</evidence>
<comment type="cofactor">
    <cofactor evidence="1">
        <name>Mg(2+)</name>
        <dbReference type="ChEBI" id="CHEBI:18420"/>
    </cofactor>
</comment>
<dbReference type="Gene3D" id="2.40.50.140">
    <property type="entry name" value="Nucleic acid-binding proteins"/>
    <property type="match status" value="1"/>
</dbReference>
<accession>A0A8C0J9T6</accession>
<evidence type="ECO:0000259" key="19">
    <source>
        <dbReference type="SMART" id="SM00955"/>
    </source>
</evidence>
<dbReference type="InterPro" id="IPR041505">
    <property type="entry name" value="Dis3_CSD2"/>
</dbReference>
<comment type="subcellular location">
    <subcellularLocation>
        <location evidence="2">Cytoplasm</location>
    </subcellularLocation>
    <subcellularLocation>
        <location evidence="3">Nucleus</location>
        <location evidence="3">Nucleolus</location>
    </subcellularLocation>
</comment>
<dbReference type="InterPro" id="IPR033770">
    <property type="entry name" value="RRP44_S1"/>
</dbReference>
<feature type="region of interest" description="Disordered" evidence="17">
    <location>
        <begin position="882"/>
        <end position="903"/>
    </location>
</feature>
<dbReference type="GO" id="GO:0005730">
    <property type="term" value="C:nucleolus"/>
    <property type="evidence" value="ECO:0007669"/>
    <property type="project" value="UniProtKB-SubCell"/>
</dbReference>
<evidence type="ECO:0000256" key="9">
    <source>
        <dbReference type="ARBA" id="ARBA00022801"/>
    </source>
</evidence>
<evidence type="ECO:0000256" key="8">
    <source>
        <dbReference type="ARBA" id="ARBA00022759"/>
    </source>
</evidence>
<evidence type="ECO:0000256" key="10">
    <source>
        <dbReference type="ARBA" id="ARBA00022835"/>
    </source>
</evidence>
<dbReference type="CDD" id="cd09862">
    <property type="entry name" value="PIN_Rrp44-like"/>
    <property type="match status" value="1"/>
</dbReference>
<reference evidence="20" key="1">
    <citation type="submission" date="2025-08" db="UniProtKB">
        <authorList>
            <consortium name="Ensembl"/>
        </authorList>
    </citation>
    <scope>IDENTIFICATION</scope>
</reference>
<dbReference type="GeneTree" id="ENSGT00530000063106"/>
<evidence type="ECO:0000256" key="17">
    <source>
        <dbReference type="SAM" id="MobiDB-lite"/>
    </source>
</evidence>
<keyword evidence="10" id="KW-0271">Exosome</keyword>
<dbReference type="Pfam" id="PF13638">
    <property type="entry name" value="PIN_4"/>
    <property type="match status" value="1"/>
</dbReference>
<keyword evidence="13" id="KW-0539">Nucleus</keyword>
<keyword evidence="21" id="KW-1185">Reference proteome</keyword>
<evidence type="ECO:0000256" key="3">
    <source>
        <dbReference type="ARBA" id="ARBA00004604"/>
    </source>
</evidence>
<dbReference type="GO" id="GO:0071034">
    <property type="term" value="P:CUT catabolic process"/>
    <property type="evidence" value="ECO:0007669"/>
    <property type="project" value="UniProtKB-ARBA"/>
</dbReference>
<evidence type="ECO:0000313" key="20">
    <source>
        <dbReference type="Ensembl" id="ENSCABP00000028910.1"/>
    </source>
</evidence>
<dbReference type="InterPro" id="IPR033771">
    <property type="entry name" value="Rrp44_CSD1"/>
</dbReference>
<proteinExistence type="inferred from homology"/>
<feature type="domain" description="PIN" evidence="18">
    <location>
        <begin position="64"/>
        <end position="182"/>
    </location>
</feature>
<keyword evidence="6" id="KW-0698">rRNA processing</keyword>
<dbReference type="SMART" id="SM00955">
    <property type="entry name" value="RNB"/>
    <property type="match status" value="1"/>
</dbReference>
<dbReference type="GO" id="GO:0000176">
    <property type="term" value="C:nuclear exosome (RNase complex)"/>
    <property type="evidence" value="ECO:0007669"/>
    <property type="project" value="TreeGrafter"/>
</dbReference>
<dbReference type="Proteomes" id="UP000694404">
    <property type="component" value="Unplaced"/>
</dbReference>
<dbReference type="Pfam" id="PF17849">
    <property type="entry name" value="OB_Dis3"/>
    <property type="match status" value="1"/>
</dbReference>
<dbReference type="GO" id="GO:0016075">
    <property type="term" value="P:rRNA catabolic process"/>
    <property type="evidence" value="ECO:0007669"/>
    <property type="project" value="TreeGrafter"/>
</dbReference>
<evidence type="ECO:0000256" key="14">
    <source>
        <dbReference type="ARBA" id="ARBA00077221"/>
    </source>
</evidence>
<dbReference type="FunFam" id="2.40.50.140:FF:000125">
    <property type="entry name" value="exosome complex exonuclease RRP44 isoform X1"/>
    <property type="match status" value="1"/>
</dbReference>
<evidence type="ECO:0000256" key="16">
    <source>
        <dbReference type="RuleBase" id="RU003901"/>
    </source>
</evidence>
<dbReference type="Pfam" id="PF17216">
    <property type="entry name" value="Rrp44_CSD1"/>
    <property type="match status" value="1"/>
</dbReference>
<dbReference type="InterPro" id="IPR002716">
    <property type="entry name" value="PIN_dom"/>
</dbReference>
<keyword evidence="11" id="KW-0269">Exonuclease</keyword>
<keyword evidence="12" id="KW-0694">RNA-binding</keyword>
<dbReference type="Pfam" id="PF17215">
    <property type="entry name" value="Rrp44_S1"/>
    <property type="match status" value="1"/>
</dbReference>
<feature type="compositionally biased region" description="Acidic residues" evidence="17">
    <location>
        <begin position="258"/>
        <end position="270"/>
    </location>
</feature>
<evidence type="ECO:0000256" key="2">
    <source>
        <dbReference type="ARBA" id="ARBA00004496"/>
    </source>
</evidence>